<accession>A0ABN3PA19</accession>
<sequence length="76" mass="8509">MVDGDGAVRIALGHALKGDHHVLVGRLYNAVVQLVVWMMKIGLGLYPTVVNRYPRPNVPAWPVIAFKAYRSEYYGK</sequence>
<evidence type="ECO:0000313" key="2">
    <source>
        <dbReference type="Proteomes" id="UP001501509"/>
    </source>
</evidence>
<reference evidence="1 2" key="1">
    <citation type="journal article" date="2019" name="Int. J. Syst. Evol. Microbiol.">
        <title>The Global Catalogue of Microorganisms (GCM) 10K type strain sequencing project: providing services to taxonomists for standard genome sequencing and annotation.</title>
        <authorList>
            <consortium name="The Broad Institute Genomics Platform"/>
            <consortium name="The Broad Institute Genome Sequencing Center for Infectious Disease"/>
            <person name="Wu L."/>
            <person name="Ma J."/>
        </authorList>
    </citation>
    <scope>NUCLEOTIDE SEQUENCE [LARGE SCALE GENOMIC DNA]</scope>
    <source>
        <strain evidence="1 2">JCM 6833</strain>
    </source>
</reference>
<dbReference type="EMBL" id="BAAATD010000001">
    <property type="protein sequence ID" value="GAA2572863.1"/>
    <property type="molecule type" value="Genomic_DNA"/>
</dbReference>
<keyword evidence="2" id="KW-1185">Reference proteome</keyword>
<gene>
    <name evidence="1" type="ORF">GCM10010411_00620</name>
</gene>
<dbReference type="Proteomes" id="UP001501509">
    <property type="component" value="Unassembled WGS sequence"/>
</dbReference>
<evidence type="ECO:0000313" key="1">
    <source>
        <dbReference type="EMBL" id="GAA2572863.1"/>
    </source>
</evidence>
<name>A0ABN3PA19_9ACTN</name>
<proteinExistence type="predicted"/>
<organism evidence="1 2">
    <name type="scientific">Actinomadura fulvescens</name>
    <dbReference type="NCBI Taxonomy" id="46160"/>
    <lineage>
        <taxon>Bacteria</taxon>
        <taxon>Bacillati</taxon>
        <taxon>Actinomycetota</taxon>
        <taxon>Actinomycetes</taxon>
        <taxon>Streptosporangiales</taxon>
        <taxon>Thermomonosporaceae</taxon>
        <taxon>Actinomadura</taxon>
    </lineage>
</organism>
<protein>
    <submittedName>
        <fullName evidence="1">Uncharacterized protein</fullName>
    </submittedName>
</protein>
<comment type="caution">
    <text evidence="1">The sequence shown here is derived from an EMBL/GenBank/DDBJ whole genome shotgun (WGS) entry which is preliminary data.</text>
</comment>